<reference evidence="2" key="2">
    <citation type="submission" date="2015-01" db="EMBL/GenBank/DDBJ databases">
        <title>Evolutionary Origins and Diversification of the Mycorrhizal Mutualists.</title>
        <authorList>
            <consortium name="DOE Joint Genome Institute"/>
            <consortium name="Mycorrhizal Genomics Consortium"/>
            <person name="Kohler A."/>
            <person name="Kuo A."/>
            <person name="Nagy L.G."/>
            <person name="Floudas D."/>
            <person name="Copeland A."/>
            <person name="Barry K.W."/>
            <person name="Cichocki N."/>
            <person name="Veneault-Fourrey C."/>
            <person name="LaButti K."/>
            <person name="Lindquist E.A."/>
            <person name="Lipzen A."/>
            <person name="Lundell T."/>
            <person name="Morin E."/>
            <person name="Murat C."/>
            <person name="Riley R."/>
            <person name="Ohm R."/>
            <person name="Sun H."/>
            <person name="Tunlid A."/>
            <person name="Henrissat B."/>
            <person name="Grigoriev I.V."/>
            <person name="Hibbett D.S."/>
            <person name="Martin F."/>
        </authorList>
    </citation>
    <scope>NUCLEOTIDE SEQUENCE [LARGE SCALE GENOMIC DNA]</scope>
    <source>
        <strain evidence="2">ATCC 200175</strain>
    </source>
</reference>
<gene>
    <name evidence="1" type="ORF">PAXINDRAFT_33162</name>
</gene>
<evidence type="ECO:0000313" key="2">
    <source>
        <dbReference type="Proteomes" id="UP000053647"/>
    </source>
</evidence>
<dbReference type="PANTHER" id="PTHR45786:SF74">
    <property type="entry name" value="ATP-DEPENDENT DNA HELICASE"/>
    <property type="match status" value="1"/>
</dbReference>
<proteinExistence type="predicted"/>
<organism evidence="1 2">
    <name type="scientific">Paxillus involutus ATCC 200175</name>
    <dbReference type="NCBI Taxonomy" id="664439"/>
    <lineage>
        <taxon>Eukaryota</taxon>
        <taxon>Fungi</taxon>
        <taxon>Dikarya</taxon>
        <taxon>Basidiomycota</taxon>
        <taxon>Agaricomycotina</taxon>
        <taxon>Agaricomycetes</taxon>
        <taxon>Agaricomycetidae</taxon>
        <taxon>Boletales</taxon>
        <taxon>Paxilineae</taxon>
        <taxon>Paxillaceae</taxon>
        <taxon>Paxillus</taxon>
    </lineage>
</organism>
<name>A0A0C9TEV9_PAXIN</name>
<reference evidence="1 2" key="1">
    <citation type="submission" date="2014-06" db="EMBL/GenBank/DDBJ databases">
        <authorList>
            <consortium name="DOE Joint Genome Institute"/>
            <person name="Kuo A."/>
            <person name="Kohler A."/>
            <person name="Nagy L.G."/>
            <person name="Floudas D."/>
            <person name="Copeland A."/>
            <person name="Barry K.W."/>
            <person name="Cichocki N."/>
            <person name="Veneault-Fourrey C."/>
            <person name="LaButti K."/>
            <person name="Lindquist E.A."/>
            <person name="Lipzen A."/>
            <person name="Lundell T."/>
            <person name="Morin E."/>
            <person name="Murat C."/>
            <person name="Sun H."/>
            <person name="Tunlid A."/>
            <person name="Henrissat B."/>
            <person name="Grigoriev I.V."/>
            <person name="Hibbett D.S."/>
            <person name="Martin F."/>
            <person name="Nordberg H.P."/>
            <person name="Cantor M.N."/>
            <person name="Hua S.X."/>
        </authorList>
    </citation>
    <scope>NUCLEOTIDE SEQUENCE [LARGE SCALE GENOMIC DNA]</scope>
    <source>
        <strain evidence="1 2">ATCC 200175</strain>
    </source>
</reference>
<dbReference type="Proteomes" id="UP000053647">
    <property type="component" value="Unassembled WGS sequence"/>
</dbReference>
<dbReference type="PANTHER" id="PTHR45786">
    <property type="entry name" value="DNA BINDING PROTEIN-LIKE"/>
    <property type="match status" value="1"/>
</dbReference>
<feature type="non-terminal residue" evidence="1">
    <location>
        <position position="301"/>
    </location>
</feature>
<evidence type="ECO:0008006" key="3">
    <source>
        <dbReference type="Google" id="ProtNLM"/>
    </source>
</evidence>
<keyword evidence="2" id="KW-1185">Reference proteome</keyword>
<dbReference type="EMBL" id="KN820716">
    <property type="protein sequence ID" value="KIJ05786.1"/>
    <property type="molecule type" value="Genomic_DNA"/>
</dbReference>
<feature type="non-terminal residue" evidence="1">
    <location>
        <position position="1"/>
    </location>
</feature>
<protein>
    <recommendedName>
        <fullName evidence="3">Helitron helicase-like domain-containing protein</fullName>
    </recommendedName>
</protein>
<sequence>AGRPYQEPVVVHDLGPMDVDCSHCHALHFDSEKLTKSTRGRKRFGMCCLEGQVQLEPFLAWPPELNQLFLSDRQFVEKIRHYNSTLAFTSLGVGVDERMTHRSGTSSFRIHGGLHHLMGSLLPPDGQDPCYAQLYIYDAEEATAIRLRRDGNQQLDRDILRNLHDMLLNHHPYVNIYKHAHQVLLEKPPEQRTDIHVRLHLSEGTDGRRYNLSTANEIAAVIPGDGSDAMNENRDIVLRLQAGGLRRISHLHHAYSTLHYVLLFPKGEKGWHLGIPLHDREGRQSRSKKVTQLLYYAYRLH</sequence>
<dbReference type="OrthoDB" id="2669322at2759"/>
<dbReference type="HOGENOM" id="CLU_001324_5_1_1"/>
<dbReference type="AlphaFoldDB" id="A0A0C9TEV9"/>
<evidence type="ECO:0000313" key="1">
    <source>
        <dbReference type="EMBL" id="KIJ05786.1"/>
    </source>
</evidence>
<accession>A0A0C9TEV9</accession>